<dbReference type="EMBL" id="MJEH01000011">
    <property type="protein sequence ID" value="OEH93615.1"/>
    <property type="molecule type" value="Genomic_DNA"/>
</dbReference>
<proteinExistence type="predicted"/>
<dbReference type="GO" id="GO:0016887">
    <property type="term" value="F:ATP hydrolysis activity"/>
    <property type="evidence" value="ECO:0007669"/>
    <property type="project" value="InterPro"/>
</dbReference>
<dbReference type="PANTHER" id="PTHR19211">
    <property type="entry name" value="ATP-BINDING TRANSPORT PROTEIN-RELATED"/>
    <property type="match status" value="1"/>
</dbReference>
<protein>
    <recommendedName>
        <fullName evidence="6">ABC transporter domain-containing protein</fullName>
    </recommendedName>
</protein>
<dbReference type="Pfam" id="PF00005">
    <property type="entry name" value="ABC_tran"/>
    <property type="match status" value="2"/>
</dbReference>
<evidence type="ECO:0000259" key="6">
    <source>
        <dbReference type="PROSITE" id="PS50893"/>
    </source>
</evidence>
<reference evidence="7 8" key="1">
    <citation type="submission" date="2016-08" db="EMBL/GenBank/DDBJ databases">
        <title>Genome of Bacillus solimangrovi GH2-4.</title>
        <authorList>
            <person name="Lim S."/>
            <person name="Kim B.-C."/>
        </authorList>
    </citation>
    <scope>NUCLEOTIDE SEQUENCE [LARGE SCALE GENOMIC DNA]</scope>
    <source>
        <strain evidence="7 8">GH2-4</strain>
    </source>
</reference>
<dbReference type="SUPFAM" id="SSF52540">
    <property type="entry name" value="P-loop containing nucleoside triphosphate hydrolases"/>
    <property type="match status" value="2"/>
</dbReference>
<dbReference type="PANTHER" id="PTHR19211:SF100">
    <property type="entry name" value="RIBOSOME PROTECTION PROTEIN VMLR"/>
    <property type="match status" value="1"/>
</dbReference>
<keyword evidence="2" id="KW-0547">Nucleotide-binding</keyword>
<dbReference type="InterPro" id="IPR032781">
    <property type="entry name" value="ABC_tran_Xtn"/>
</dbReference>
<dbReference type="PROSITE" id="PS50893">
    <property type="entry name" value="ABC_TRANSPORTER_2"/>
    <property type="match status" value="2"/>
</dbReference>
<dbReference type="RefSeq" id="WP_069716518.1">
    <property type="nucleotide sequence ID" value="NZ_MJEH01000011.1"/>
</dbReference>
<feature type="region of interest" description="Disordered" evidence="5">
    <location>
        <begin position="196"/>
        <end position="232"/>
    </location>
</feature>
<keyword evidence="1" id="KW-0677">Repeat</keyword>
<dbReference type="CDD" id="cd03221">
    <property type="entry name" value="ABCF_EF-3"/>
    <property type="match status" value="2"/>
</dbReference>
<dbReference type="GO" id="GO:0005524">
    <property type="term" value="F:ATP binding"/>
    <property type="evidence" value="ECO:0007669"/>
    <property type="project" value="UniProtKB-KW"/>
</dbReference>
<keyword evidence="8" id="KW-1185">Reference proteome</keyword>
<name>A0A1E5LHR6_9BACI</name>
<evidence type="ECO:0000256" key="4">
    <source>
        <dbReference type="SAM" id="Coils"/>
    </source>
</evidence>
<dbReference type="Pfam" id="PF12848">
    <property type="entry name" value="ABC_tran_Xtn"/>
    <property type="match status" value="1"/>
</dbReference>
<dbReference type="InterPro" id="IPR003439">
    <property type="entry name" value="ABC_transporter-like_ATP-bd"/>
</dbReference>
<dbReference type="AlphaFoldDB" id="A0A1E5LHR6"/>
<dbReference type="Proteomes" id="UP000095209">
    <property type="component" value="Unassembled WGS sequence"/>
</dbReference>
<feature type="compositionally biased region" description="Basic residues" evidence="5">
    <location>
        <begin position="217"/>
        <end position="232"/>
    </location>
</feature>
<evidence type="ECO:0000256" key="3">
    <source>
        <dbReference type="ARBA" id="ARBA00022840"/>
    </source>
</evidence>
<dbReference type="InterPro" id="IPR017871">
    <property type="entry name" value="ABC_transporter-like_CS"/>
</dbReference>
<dbReference type="InterPro" id="IPR027417">
    <property type="entry name" value="P-loop_NTPase"/>
</dbReference>
<feature type="coiled-coil region" evidence="4">
    <location>
        <begin position="463"/>
        <end position="527"/>
    </location>
</feature>
<dbReference type="NCBIfam" id="NF000355">
    <property type="entry name" value="ribo_prot_ABC_F"/>
    <property type="match status" value="1"/>
</dbReference>
<gene>
    <name evidence="7" type="ORF">BFG57_01115</name>
</gene>
<keyword evidence="3" id="KW-0067">ATP-binding</keyword>
<evidence type="ECO:0000313" key="8">
    <source>
        <dbReference type="Proteomes" id="UP000095209"/>
    </source>
</evidence>
<dbReference type="SMART" id="SM00382">
    <property type="entry name" value="AAA"/>
    <property type="match status" value="2"/>
</dbReference>
<evidence type="ECO:0000256" key="5">
    <source>
        <dbReference type="SAM" id="MobiDB-lite"/>
    </source>
</evidence>
<dbReference type="OrthoDB" id="9760950at2"/>
<accession>A0A1E5LHR6</accession>
<dbReference type="InterPro" id="IPR050611">
    <property type="entry name" value="ABCF"/>
</dbReference>
<evidence type="ECO:0000256" key="1">
    <source>
        <dbReference type="ARBA" id="ARBA00022737"/>
    </source>
</evidence>
<evidence type="ECO:0000256" key="2">
    <source>
        <dbReference type="ARBA" id="ARBA00022741"/>
    </source>
</evidence>
<comment type="caution">
    <text evidence="7">The sequence shown here is derived from an EMBL/GenBank/DDBJ whole genome shotgun (WGS) entry which is preliminary data.</text>
</comment>
<dbReference type="PROSITE" id="PS00211">
    <property type="entry name" value="ABC_TRANSPORTER_1"/>
    <property type="match status" value="1"/>
</dbReference>
<evidence type="ECO:0000313" key="7">
    <source>
        <dbReference type="EMBL" id="OEH93615.1"/>
    </source>
</evidence>
<dbReference type="Gene3D" id="3.40.50.300">
    <property type="entry name" value="P-loop containing nucleotide triphosphate hydrolases"/>
    <property type="match status" value="3"/>
</dbReference>
<organism evidence="7 8">
    <name type="scientific">Bacillus solimangrovi</name>
    <dbReference type="NCBI Taxonomy" id="1305675"/>
    <lineage>
        <taxon>Bacteria</taxon>
        <taxon>Bacillati</taxon>
        <taxon>Bacillota</taxon>
        <taxon>Bacilli</taxon>
        <taxon>Bacillales</taxon>
        <taxon>Bacillaceae</taxon>
        <taxon>Bacillus</taxon>
    </lineage>
</organism>
<dbReference type="STRING" id="1305675.BFG57_01115"/>
<sequence>MSIIEVNHIEMMIGACLLFKVDQLRIEKQDRIGIVGRNGVGKSTLLSILTKQLVPDAGTVETNVEIELIPQFKAQHLQKSGGEITEMYIKKALAKTPALLMADEPTMNLDVEKIAHLERELLQFNGAFVVVSHDRTFLNHVCTKIWEIDNQTVREFKGNYNVYLKQKELEKRHHEAQYKGYVKKKKALKQAIEGKERKAQKMTRAPSRMSSNESKLHKVKKGKAQKGVHQSKRALETRMNQLQQFDKPKVLPQVKISIPNATVIQNQTVIRADKLEAKVRNNLLWKNVSFEVRSGDKVALIGLNGTGKTTLLRHIIECHTGVQISSAVKIGYFSQNLDILDLNQTMLENVKETSIHDETLIRTVLARLLFKNEDVYKKVSVLSGGERVKVAFAKVFLSDMNVLIMDEPTNFLDIPSIEAFEQLLLSYEGTVLFVSHDRSFVQSTATKIIELFNSTVVSFDGNYDEYEQRKNKAKVKRNDVEEELMLIETKLSAVISKLSEPVSIEQKKQLEEQFQQLIEKRRVLKEN</sequence>
<feature type="domain" description="ABC transporter" evidence="6">
    <location>
        <begin position="4"/>
        <end position="175"/>
    </location>
</feature>
<feature type="domain" description="ABC transporter" evidence="6">
    <location>
        <begin position="264"/>
        <end position="478"/>
    </location>
</feature>
<keyword evidence="4" id="KW-0175">Coiled coil</keyword>
<dbReference type="InterPro" id="IPR003593">
    <property type="entry name" value="AAA+_ATPase"/>
</dbReference>